<reference evidence="6 8" key="2">
    <citation type="submission" date="2018-06" db="EMBL/GenBank/DDBJ databases">
        <authorList>
            <consortium name="Pathogen Informatics"/>
            <person name="Doyle S."/>
        </authorList>
    </citation>
    <scope>NUCLEOTIDE SEQUENCE [LARGE SCALE GENOMIC DNA]</scope>
    <source>
        <strain evidence="6 8">NCTC10293</strain>
    </source>
</reference>
<dbReference type="PROSITE" id="PS51257">
    <property type="entry name" value="PROKAR_LIPOPROTEIN"/>
    <property type="match status" value="1"/>
</dbReference>
<protein>
    <submittedName>
        <fullName evidence="5">Lytic transglycosylase</fullName>
    </submittedName>
    <submittedName>
        <fullName evidence="6">Membrane-bound lytic murein transglycosylase B</fullName>
        <ecNumber evidence="6">4.2.2.-</ecNumber>
    </submittedName>
</protein>
<dbReference type="Gene3D" id="1.10.530.10">
    <property type="match status" value="1"/>
</dbReference>
<dbReference type="InterPro" id="IPR043426">
    <property type="entry name" value="MltB-like"/>
</dbReference>
<dbReference type="STRING" id="34060.B0181_07495"/>
<evidence type="ECO:0000256" key="1">
    <source>
        <dbReference type="SAM" id="MobiDB-lite"/>
    </source>
</evidence>
<dbReference type="InterPro" id="IPR036366">
    <property type="entry name" value="PGBDSf"/>
</dbReference>
<dbReference type="PANTHER" id="PTHR30163:SF8">
    <property type="entry name" value="LYTIC MUREIN TRANSGLYCOSYLASE"/>
    <property type="match status" value="1"/>
</dbReference>
<dbReference type="InterPro" id="IPR011970">
    <property type="entry name" value="MltB_2"/>
</dbReference>
<dbReference type="SUPFAM" id="SSF53955">
    <property type="entry name" value="Lysozyme-like"/>
    <property type="match status" value="1"/>
</dbReference>
<evidence type="ECO:0000313" key="8">
    <source>
        <dbReference type="Proteomes" id="UP000255279"/>
    </source>
</evidence>
<sequence length="453" mass="48699">MKSKYFSVSALALATSALLLAACSSAPTQQPIKVTQGASVVSKEQTPTRIVTSTQSTQVAKPTQTQPAQTQAPAVQSTTSSAQFYASFDDWKSDFIRRAIASGYNSGAVYSLMNGAALSQRVIDLDRSQAEFSKMPWEYVEGAASSNRINQGRSKLNDQRSVLVDTENRYGVPKEITTAIWGMESSFGAGMGNMDLVNALSSLAYDGRRRDFAESQLLAMLSMIERGDVSQSQLKGSWAGGMGHTQFIPATWIQEGVDGNGDGRKNPWTASDALTSTASYLGNAGWVRGVAPYYEVRLPQGFDYRLIGEKRSLDEWRQLGLTSAAGEYFSGTTSAELWLPAGISGPVLLATQNFDVIKVYNNSSNYALGVALLAKRIAGGQGFVASWPTYESPLSRTQVQALQRNLTAKGYNTGGVDGIAGANTRRAFASWQQANGKIPDGFISQSTAGDLIW</sequence>
<dbReference type="GO" id="GO:0009253">
    <property type="term" value="P:peptidoglycan catabolic process"/>
    <property type="evidence" value="ECO:0007669"/>
    <property type="project" value="TreeGrafter"/>
</dbReference>
<keyword evidence="7" id="KW-1185">Reference proteome</keyword>
<feature type="compositionally biased region" description="Low complexity" evidence="1">
    <location>
        <begin position="57"/>
        <end position="72"/>
    </location>
</feature>
<dbReference type="NCBIfam" id="TIGR02283">
    <property type="entry name" value="MltB_2"/>
    <property type="match status" value="1"/>
</dbReference>
<dbReference type="PANTHER" id="PTHR30163">
    <property type="entry name" value="MEMBRANE-BOUND LYTIC MUREIN TRANSGLYCOSYLASE B"/>
    <property type="match status" value="1"/>
</dbReference>
<dbReference type="InterPro" id="IPR002477">
    <property type="entry name" value="Peptidoglycan-bd-like"/>
</dbReference>
<dbReference type="Gene3D" id="1.10.101.10">
    <property type="entry name" value="PGBD-like superfamily/PGBD"/>
    <property type="match status" value="1"/>
</dbReference>
<dbReference type="EC" id="4.2.2.-" evidence="6"/>
<dbReference type="EMBL" id="MUXU01000043">
    <property type="protein sequence ID" value="OOR89005.1"/>
    <property type="molecule type" value="Genomic_DNA"/>
</dbReference>
<gene>
    <name evidence="6" type="primary">mltB_2</name>
    <name evidence="5" type="ORF">B0181_07495</name>
    <name evidence="6" type="ORF">NCTC10293_02356</name>
</gene>
<name>A0A1S9ZZR5_9GAMM</name>
<dbReference type="AlphaFoldDB" id="A0A1S9ZZR5"/>
<evidence type="ECO:0000313" key="5">
    <source>
        <dbReference type="EMBL" id="OOR89005.1"/>
    </source>
</evidence>
<dbReference type="OrthoDB" id="9772911at2"/>
<evidence type="ECO:0000313" key="7">
    <source>
        <dbReference type="Proteomes" id="UP000190435"/>
    </source>
</evidence>
<feature type="domain" description="Peptidoglycan binding-like" evidence="3">
    <location>
        <begin position="396"/>
        <end position="447"/>
    </location>
</feature>
<dbReference type="RefSeq" id="WP_078276893.1">
    <property type="nucleotide sequence ID" value="NZ_CAACXO010000085.1"/>
</dbReference>
<evidence type="ECO:0000259" key="4">
    <source>
        <dbReference type="Pfam" id="PF13406"/>
    </source>
</evidence>
<dbReference type="InterPro" id="IPR031304">
    <property type="entry name" value="SLT_2"/>
</dbReference>
<dbReference type="Proteomes" id="UP000255279">
    <property type="component" value="Unassembled WGS sequence"/>
</dbReference>
<dbReference type="GO" id="GO:0008933">
    <property type="term" value="F:peptidoglycan lytic transglycosylase activity"/>
    <property type="evidence" value="ECO:0007669"/>
    <property type="project" value="TreeGrafter"/>
</dbReference>
<proteinExistence type="predicted"/>
<dbReference type="Pfam" id="PF01471">
    <property type="entry name" value="PG_binding_1"/>
    <property type="match status" value="1"/>
</dbReference>
<feature type="chain" id="PRO_5036310817" evidence="2">
    <location>
        <begin position="22"/>
        <end position="453"/>
    </location>
</feature>
<dbReference type="Gene3D" id="1.10.8.350">
    <property type="entry name" value="Bacterial muramidase"/>
    <property type="match status" value="1"/>
</dbReference>
<feature type="region of interest" description="Disordered" evidence="1">
    <location>
        <begin position="52"/>
        <end position="72"/>
    </location>
</feature>
<accession>A0A1S9ZZR5</accession>
<feature type="signal peptide" evidence="2">
    <location>
        <begin position="1"/>
        <end position="21"/>
    </location>
</feature>
<dbReference type="CDD" id="cd13399">
    <property type="entry name" value="Slt35-like"/>
    <property type="match status" value="1"/>
</dbReference>
<reference evidence="5 7" key="1">
    <citation type="submission" date="2017-02" db="EMBL/GenBank/DDBJ databases">
        <title>Draft genome sequence of Moraxella caviae CCUG 355 type strain.</title>
        <authorList>
            <person name="Engstrom-Jakobsson H."/>
            <person name="Salva-Serra F."/>
            <person name="Thorell K."/>
            <person name="Gonzales-Siles L."/>
            <person name="Karlsson R."/>
            <person name="Boulund F."/>
            <person name="Engstrand L."/>
            <person name="Moore E."/>
        </authorList>
    </citation>
    <scope>NUCLEOTIDE SEQUENCE [LARGE SCALE GENOMIC DNA]</scope>
    <source>
        <strain evidence="5 7">CCUG 355</strain>
    </source>
</reference>
<evidence type="ECO:0000313" key="6">
    <source>
        <dbReference type="EMBL" id="STZ14759.1"/>
    </source>
</evidence>
<evidence type="ECO:0000259" key="3">
    <source>
        <dbReference type="Pfam" id="PF01471"/>
    </source>
</evidence>
<dbReference type="Proteomes" id="UP000190435">
    <property type="component" value="Unassembled WGS sequence"/>
</dbReference>
<evidence type="ECO:0000256" key="2">
    <source>
        <dbReference type="SAM" id="SignalP"/>
    </source>
</evidence>
<feature type="domain" description="Transglycosylase SLT" evidence="4">
    <location>
        <begin position="87"/>
        <end position="375"/>
    </location>
</feature>
<dbReference type="Pfam" id="PF13406">
    <property type="entry name" value="SLT_2"/>
    <property type="match status" value="1"/>
</dbReference>
<dbReference type="InterPro" id="IPR036365">
    <property type="entry name" value="PGBD-like_sf"/>
</dbReference>
<dbReference type="SUPFAM" id="SSF47090">
    <property type="entry name" value="PGBD-like"/>
    <property type="match status" value="1"/>
</dbReference>
<keyword evidence="6" id="KW-0456">Lyase</keyword>
<dbReference type="InterPro" id="IPR023346">
    <property type="entry name" value="Lysozyme-like_dom_sf"/>
</dbReference>
<keyword evidence="2" id="KW-0732">Signal</keyword>
<dbReference type="EMBL" id="UGQE01000004">
    <property type="protein sequence ID" value="STZ14759.1"/>
    <property type="molecule type" value="Genomic_DNA"/>
</dbReference>
<organism evidence="5 7">
    <name type="scientific">Moraxella caviae</name>
    <dbReference type="NCBI Taxonomy" id="34060"/>
    <lineage>
        <taxon>Bacteria</taxon>
        <taxon>Pseudomonadati</taxon>
        <taxon>Pseudomonadota</taxon>
        <taxon>Gammaproteobacteria</taxon>
        <taxon>Moraxellales</taxon>
        <taxon>Moraxellaceae</taxon>
        <taxon>Moraxella</taxon>
    </lineage>
</organism>